<accession>A0A1I6H9E7</accession>
<feature type="compositionally biased region" description="Basic and acidic residues" evidence="1">
    <location>
        <begin position="50"/>
        <end position="60"/>
    </location>
</feature>
<feature type="compositionally biased region" description="Basic and acidic residues" evidence="1">
    <location>
        <begin position="75"/>
        <end position="92"/>
    </location>
</feature>
<dbReference type="EMBL" id="FOYS01000003">
    <property type="protein sequence ID" value="SFR51115.1"/>
    <property type="molecule type" value="Genomic_DNA"/>
</dbReference>
<keyword evidence="3" id="KW-1185">Reference proteome</keyword>
<feature type="region of interest" description="Disordered" evidence="1">
    <location>
        <begin position="1"/>
        <end position="60"/>
    </location>
</feature>
<evidence type="ECO:0000256" key="1">
    <source>
        <dbReference type="SAM" id="MobiDB-lite"/>
    </source>
</evidence>
<dbReference type="Proteomes" id="UP000243250">
    <property type="component" value="Unassembled WGS sequence"/>
</dbReference>
<reference evidence="3" key="1">
    <citation type="submission" date="2016-10" db="EMBL/GenBank/DDBJ databases">
        <authorList>
            <person name="Varghese N."/>
            <person name="Submissions S."/>
        </authorList>
    </citation>
    <scope>NUCLEOTIDE SEQUENCE [LARGE SCALE GENOMIC DNA]</scope>
    <source>
        <strain evidence="3">CGMCC 1.8711</strain>
    </source>
</reference>
<dbReference type="AlphaFoldDB" id="A0A1I6H9E7"/>
<dbReference type="RefSeq" id="WP_089879951.1">
    <property type="nucleotide sequence ID" value="NZ_FOYS01000003.1"/>
</dbReference>
<organism evidence="2 3">
    <name type="scientific">Halogeometricum limi</name>
    <dbReference type="NCBI Taxonomy" id="555875"/>
    <lineage>
        <taxon>Archaea</taxon>
        <taxon>Methanobacteriati</taxon>
        <taxon>Methanobacteriota</taxon>
        <taxon>Stenosarchaea group</taxon>
        <taxon>Halobacteria</taxon>
        <taxon>Halobacteriales</taxon>
        <taxon>Haloferacaceae</taxon>
        <taxon>Halogeometricum</taxon>
    </lineage>
</organism>
<gene>
    <name evidence="2" type="ORF">SAMN04488124_1952</name>
</gene>
<dbReference type="STRING" id="555875.SAMN04488124_1952"/>
<protein>
    <submittedName>
        <fullName evidence="2">Uncharacterized protein</fullName>
    </submittedName>
</protein>
<dbReference type="OrthoDB" id="293121at2157"/>
<proteinExistence type="predicted"/>
<sequence length="92" mass="10747">MTTPTTHTTESTRRPTRATNPADRRPTTRDYPNNEENMEAPLVPFVADPTRPDPDEELRGLRRDITALRAQLTRLETRMREETTDPETEERR</sequence>
<evidence type="ECO:0000313" key="2">
    <source>
        <dbReference type="EMBL" id="SFR51115.1"/>
    </source>
</evidence>
<name>A0A1I6H9E7_9EURY</name>
<evidence type="ECO:0000313" key="3">
    <source>
        <dbReference type="Proteomes" id="UP000243250"/>
    </source>
</evidence>
<feature type="region of interest" description="Disordered" evidence="1">
    <location>
        <begin position="73"/>
        <end position="92"/>
    </location>
</feature>